<dbReference type="PROSITE" id="PS50055">
    <property type="entry name" value="TYR_PHOSPHATASE_PTP"/>
    <property type="match status" value="1"/>
</dbReference>
<dbReference type="InterPro" id="IPR029021">
    <property type="entry name" value="Prot-tyrosine_phosphatase-like"/>
</dbReference>
<evidence type="ECO:0008006" key="7">
    <source>
        <dbReference type="Google" id="ProtNLM"/>
    </source>
</evidence>
<evidence type="ECO:0000313" key="6">
    <source>
        <dbReference type="Proteomes" id="UP000799428"/>
    </source>
</evidence>
<name>A0A6G1JUA9_9PLEO</name>
<feature type="compositionally biased region" description="Basic and acidic residues" evidence="2">
    <location>
        <begin position="195"/>
        <end position="205"/>
    </location>
</feature>
<dbReference type="Proteomes" id="UP000799428">
    <property type="component" value="Unassembled WGS sequence"/>
</dbReference>
<dbReference type="OrthoDB" id="10253954at2759"/>
<keyword evidence="6" id="KW-1185">Reference proteome</keyword>
<dbReference type="PANTHER" id="PTHR19134">
    <property type="entry name" value="RECEPTOR-TYPE TYROSINE-PROTEIN PHOSPHATASE"/>
    <property type="match status" value="1"/>
</dbReference>
<dbReference type="PRINTS" id="PR00700">
    <property type="entry name" value="PRTYPHPHTASE"/>
</dbReference>
<evidence type="ECO:0000256" key="1">
    <source>
        <dbReference type="ARBA" id="ARBA00009649"/>
    </source>
</evidence>
<feature type="compositionally biased region" description="Low complexity" evidence="2">
    <location>
        <begin position="228"/>
        <end position="251"/>
    </location>
</feature>
<evidence type="ECO:0000256" key="2">
    <source>
        <dbReference type="SAM" id="MobiDB-lite"/>
    </source>
</evidence>
<dbReference type="SMART" id="SM00194">
    <property type="entry name" value="PTPc"/>
    <property type="match status" value="1"/>
</dbReference>
<feature type="domain" description="Tyrosine-protein phosphatase" evidence="3">
    <location>
        <begin position="314"/>
        <end position="572"/>
    </location>
</feature>
<dbReference type="InterPro" id="IPR050348">
    <property type="entry name" value="Protein-Tyr_Phosphatase"/>
</dbReference>
<dbReference type="PROSITE" id="PS50056">
    <property type="entry name" value="TYR_PHOSPHATASE_2"/>
    <property type="match status" value="1"/>
</dbReference>
<accession>A0A6G1JUA9</accession>
<dbReference type="GO" id="GO:0004725">
    <property type="term" value="F:protein tyrosine phosphatase activity"/>
    <property type="evidence" value="ECO:0007669"/>
    <property type="project" value="InterPro"/>
</dbReference>
<evidence type="ECO:0000259" key="4">
    <source>
        <dbReference type="PROSITE" id="PS50056"/>
    </source>
</evidence>
<dbReference type="SUPFAM" id="SSF52799">
    <property type="entry name" value="(Phosphotyrosine protein) phosphatases II"/>
    <property type="match status" value="1"/>
</dbReference>
<dbReference type="InterPro" id="IPR000387">
    <property type="entry name" value="Tyr_Pase_dom"/>
</dbReference>
<feature type="domain" description="Tyrosine specific protein phosphatases" evidence="4">
    <location>
        <begin position="481"/>
        <end position="563"/>
    </location>
</feature>
<organism evidence="5 6">
    <name type="scientific">Pleomassaria siparia CBS 279.74</name>
    <dbReference type="NCBI Taxonomy" id="1314801"/>
    <lineage>
        <taxon>Eukaryota</taxon>
        <taxon>Fungi</taxon>
        <taxon>Dikarya</taxon>
        <taxon>Ascomycota</taxon>
        <taxon>Pezizomycotina</taxon>
        <taxon>Dothideomycetes</taxon>
        <taxon>Pleosporomycetidae</taxon>
        <taxon>Pleosporales</taxon>
        <taxon>Pleomassariaceae</taxon>
        <taxon>Pleomassaria</taxon>
    </lineage>
</organism>
<reference evidence="5" key="1">
    <citation type="journal article" date="2020" name="Stud. Mycol.">
        <title>101 Dothideomycetes genomes: a test case for predicting lifestyles and emergence of pathogens.</title>
        <authorList>
            <person name="Haridas S."/>
            <person name="Albert R."/>
            <person name="Binder M."/>
            <person name="Bloem J."/>
            <person name="Labutti K."/>
            <person name="Salamov A."/>
            <person name="Andreopoulos B."/>
            <person name="Baker S."/>
            <person name="Barry K."/>
            <person name="Bills G."/>
            <person name="Bluhm B."/>
            <person name="Cannon C."/>
            <person name="Castanera R."/>
            <person name="Culley D."/>
            <person name="Daum C."/>
            <person name="Ezra D."/>
            <person name="Gonzalez J."/>
            <person name="Henrissat B."/>
            <person name="Kuo A."/>
            <person name="Liang C."/>
            <person name="Lipzen A."/>
            <person name="Lutzoni F."/>
            <person name="Magnuson J."/>
            <person name="Mondo S."/>
            <person name="Nolan M."/>
            <person name="Ohm R."/>
            <person name="Pangilinan J."/>
            <person name="Park H.-J."/>
            <person name="Ramirez L."/>
            <person name="Alfaro M."/>
            <person name="Sun H."/>
            <person name="Tritt A."/>
            <person name="Yoshinaga Y."/>
            <person name="Zwiers L.-H."/>
            <person name="Turgeon B."/>
            <person name="Goodwin S."/>
            <person name="Spatafora J."/>
            <person name="Crous P."/>
            <person name="Grigoriev I."/>
        </authorList>
    </citation>
    <scope>NUCLEOTIDE SEQUENCE</scope>
    <source>
        <strain evidence="5">CBS 279.74</strain>
    </source>
</reference>
<gene>
    <name evidence="5" type="ORF">K504DRAFT_507208</name>
</gene>
<dbReference type="Gene3D" id="3.90.190.10">
    <property type="entry name" value="Protein tyrosine phosphatase superfamily"/>
    <property type="match status" value="1"/>
</dbReference>
<sequence length="641" mass="72030">MVRREVRNFNFNFGTSSLTLSPAKCEEVRIGHSTIVPAISSPPPPPPTTHHPSPTALHCRTRRLLGFAGENRRSTVLDKEFATAFESRPCLLFHAITYTAFSSGHTICVYHGILTRPFHASRFTTIDNLQTKLRCAFSYHHFSSLNATRRLTFLLCIAPKTITIPSPTFLVSDPRAFKLQKLRALRRKVGGVKADSSDSSDKDKMATLPIPASPSSSKRSRSRDSDRSVSASSINTATPSASAPSLLIPSSHTPSIIEPSQDHTPYPAFLRKSTSGRFQDFETEARKRTGLVTDDAASDQPSPWARCSPEEVLNRNRYGNVEPYSANRVKLHVPEGYSDYINASPIVLTSTASKKVTKFIATQGPKDDSYSHIWRMIWHENTSPAVVVMLTQTHEGGREKCFAYYPHSESEEDFYINQHDEFQDGLIHQLKLTSCEDNEETRAQIRELELITEDGIETKKVWHLLFGGWPDFAVPEGADRDALLNLIHLSREKNADNSTNPRIVHCSAGVGRSGTFISLDWLLQELEEGSLDNVGNDEDPVAAVVDMIRRQRMMMVQGETQLAFIYDVMRDRWRERWAKLHPEEAERLAIGAVGEPRFKKPRPSFSQVSMTDTHDHVHDHVRAQLEAELVNAQETFDKGKT</sequence>
<dbReference type="Pfam" id="PF00102">
    <property type="entry name" value="Y_phosphatase"/>
    <property type="match status" value="1"/>
</dbReference>
<dbReference type="EMBL" id="MU005783">
    <property type="protein sequence ID" value="KAF2704194.1"/>
    <property type="molecule type" value="Genomic_DNA"/>
</dbReference>
<dbReference type="PANTHER" id="PTHR19134:SF449">
    <property type="entry name" value="TYROSINE-PROTEIN PHOSPHATASE 1"/>
    <property type="match status" value="1"/>
</dbReference>
<dbReference type="InterPro" id="IPR000242">
    <property type="entry name" value="PTP_cat"/>
</dbReference>
<dbReference type="InterPro" id="IPR003595">
    <property type="entry name" value="Tyr_Pase_cat"/>
</dbReference>
<dbReference type="InterPro" id="IPR016130">
    <property type="entry name" value="Tyr_Pase_AS"/>
</dbReference>
<feature type="region of interest" description="Disordered" evidence="2">
    <location>
        <begin position="190"/>
        <end position="266"/>
    </location>
</feature>
<dbReference type="CDD" id="cd18533">
    <property type="entry name" value="PTP_fungal"/>
    <property type="match status" value="1"/>
</dbReference>
<proteinExistence type="inferred from homology"/>
<comment type="similarity">
    <text evidence="1">Belongs to the protein-tyrosine phosphatase family. Non-receptor class subfamily.</text>
</comment>
<protein>
    <recommendedName>
        <fullName evidence="7">Phosphatases II</fullName>
    </recommendedName>
</protein>
<dbReference type="PROSITE" id="PS00383">
    <property type="entry name" value="TYR_PHOSPHATASE_1"/>
    <property type="match status" value="1"/>
</dbReference>
<evidence type="ECO:0000313" key="5">
    <source>
        <dbReference type="EMBL" id="KAF2704194.1"/>
    </source>
</evidence>
<evidence type="ECO:0000259" key="3">
    <source>
        <dbReference type="PROSITE" id="PS50055"/>
    </source>
</evidence>
<dbReference type="SMART" id="SM00404">
    <property type="entry name" value="PTPc_motif"/>
    <property type="match status" value="1"/>
</dbReference>
<dbReference type="AlphaFoldDB" id="A0A6G1JUA9"/>